<keyword evidence="3" id="KW-0378">Hydrolase</keyword>
<name>A0A0A7EK73_9GAMM</name>
<dbReference type="RefSeq" id="WP_040135608.1">
    <property type="nucleotide sequence ID" value="NZ_CP009889.1"/>
</dbReference>
<feature type="chain" id="PRO_5002028042" evidence="1">
    <location>
        <begin position="23"/>
        <end position="358"/>
    </location>
</feature>
<evidence type="ECO:0000256" key="1">
    <source>
        <dbReference type="SAM" id="SignalP"/>
    </source>
</evidence>
<dbReference type="PANTHER" id="PTHR15032:SF4">
    <property type="entry name" value="N-ACYL-PHOSPHATIDYLETHANOLAMINE-HYDROLYZING PHOSPHOLIPASE D"/>
    <property type="match status" value="1"/>
</dbReference>
<dbReference type="PANTHER" id="PTHR15032">
    <property type="entry name" value="N-ACYL-PHOSPHATIDYLETHANOLAMINE-HYDROLYZING PHOSPHOLIPASE D"/>
    <property type="match status" value="1"/>
</dbReference>
<accession>A0A0A7EK73</accession>
<dbReference type="AlphaFoldDB" id="A0A0A7EK73"/>
<evidence type="ECO:0000313" key="4">
    <source>
        <dbReference type="Proteomes" id="UP000030341"/>
    </source>
</evidence>
<dbReference type="PROSITE" id="PS51257">
    <property type="entry name" value="PROKAR_LIPOPROTEIN"/>
    <property type="match status" value="1"/>
</dbReference>
<dbReference type="STRING" id="1348114.OM33_17880"/>
<dbReference type="GO" id="GO:0005737">
    <property type="term" value="C:cytoplasm"/>
    <property type="evidence" value="ECO:0007669"/>
    <property type="project" value="TreeGrafter"/>
</dbReference>
<dbReference type="InterPro" id="IPR001279">
    <property type="entry name" value="Metallo-B-lactamas"/>
</dbReference>
<dbReference type="Proteomes" id="UP000030341">
    <property type="component" value="Chromosome 2"/>
</dbReference>
<dbReference type="EMBL" id="CP009889">
    <property type="protein sequence ID" value="AIY66953.1"/>
    <property type="molecule type" value="Genomic_DNA"/>
</dbReference>
<feature type="domain" description="Metallo-beta-lactamase" evidence="2">
    <location>
        <begin position="110"/>
        <end position="312"/>
    </location>
</feature>
<gene>
    <name evidence="3" type="ORF">OM33_17880</name>
</gene>
<dbReference type="OrthoDB" id="9805728at2"/>
<dbReference type="Gene3D" id="3.60.15.10">
    <property type="entry name" value="Ribonuclease Z/Hydroxyacylglutathione hydrolase-like"/>
    <property type="match status" value="1"/>
</dbReference>
<dbReference type="HOGENOM" id="CLU_020884_1_2_6"/>
<keyword evidence="4" id="KW-1185">Reference proteome</keyword>
<proteinExistence type="predicted"/>
<feature type="signal peptide" evidence="1">
    <location>
        <begin position="1"/>
        <end position="22"/>
    </location>
</feature>
<evidence type="ECO:0000313" key="3">
    <source>
        <dbReference type="EMBL" id="AIY66953.1"/>
    </source>
</evidence>
<sequence>MRNLILFVFITLLCLISGCATNQVNRIKADNLNSAPQKDERFTNRYPGTKTYPYSCEDNCYPPTNEIRCESDMENCQFVGINPSVTEQTGFVINWLGHASFEIETPSGQRFLIDPVFTQFDWPVNLAFKLTHDFERKTPNYTLDKPKPVSAVMYSHLHYDHFNKHDVTQIGNKTRYLVPMGFASHFSQNHYKITEMDWFTSTSVEQTTVHFVPAHHFNSRIWVPFLYDDTNETLWGGWLVEEGGKTLFFAGDTGYSQHFKDIYTRFGEIDICLIPIASYFHEQHETWYRYVHTRPEDAIAAANDLKCKVTIPWGYGNASWQMGDHSSHSPLFRLLKMLKTLKTDSQFIILNEGDTISL</sequence>
<dbReference type="SUPFAM" id="SSF56281">
    <property type="entry name" value="Metallo-hydrolase/oxidoreductase"/>
    <property type="match status" value="1"/>
</dbReference>
<evidence type="ECO:0000259" key="2">
    <source>
        <dbReference type="Pfam" id="PF12706"/>
    </source>
</evidence>
<dbReference type="KEGG" id="pseo:OM33_17880"/>
<dbReference type="GO" id="GO:0016787">
    <property type="term" value="F:hydrolase activity"/>
    <property type="evidence" value="ECO:0007669"/>
    <property type="project" value="UniProtKB-KW"/>
</dbReference>
<dbReference type="InterPro" id="IPR036866">
    <property type="entry name" value="RibonucZ/Hydroxyglut_hydro"/>
</dbReference>
<keyword evidence="1" id="KW-0732">Signal</keyword>
<dbReference type="Pfam" id="PF12706">
    <property type="entry name" value="Lactamase_B_2"/>
    <property type="match status" value="1"/>
</dbReference>
<dbReference type="eggNOG" id="COG2220">
    <property type="taxonomic scope" value="Bacteria"/>
</dbReference>
<reference evidence="3 4" key="1">
    <citation type="submission" date="2014-11" db="EMBL/GenBank/DDBJ databases">
        <title>Complete Genome Sequence of Pseudoalteromonas sp. Strain OCN003 Isolated from Kaneohe Bay, Oahu, Hawaii.</title>
        <authorList>
            <person name="Beurmann S."/>
            <person name="Videau P."/>
            <person name="Ushijima B."/>
            <person name="Smith A.M."/>
            <person name="Aeby G.S."/>
            <person name="Callahan S.M."/>
            <person name="Belcaid M."/>
        </authorList>
    </citation>
    <scope>NUCLEOTIDE SEQUENCE [LARGE SCALE GENOMIC DNA]</scope>
    <source>
        <strain evidence="3 4">OCN003</strain>
    </source>
</reference>
<organism evidence="3 4">
    <name type="scientific">Pseudoalteromonas piratica</name>
    <dbReference type="NCBI Taxonomy" id="1348114"/>
    <lineage>
        <taxon>Bacteria</taxon>
        <taxon>Pseudomonadati</taxon>
        <taxon>Pseudomonadota</taxon>
        <taxon>Gammaproteobacteria</taxon>
        <taxon>Alteromonadales</taxon>
        <taxon>Pseudoalteromonadaceae</taxon>
        <taxon>Pseudoalteromonas</taxon>
    </lineage>
</organism>
<protein>
    <submittedName>
        <fullName evidence="3">Zn-dependent hydrolase</fullName>
    </submittedName>
</protein>